<feature type="domain" description="Heterokaryon incompatibility" evidence="1">
    <location>
        <begin position="203"/>
        <end position="371"/>
    </location>
</feature>
<evidence type="ECO:0000259" key="1">
    <source>
        <dbReference type="Pfam" id="PF06985"/>
    </source>
</evidence>
<evidence type="ECO:0000313" key="3">
    <source>
        <dbReference type="Proteomes" id="UP000813444"/>
    </source>
</evidence>
<gene>
    <name evidence="2" type="ORF">B0I35DRAFT_438016</name>
</gene>
<protein>
    <submittedName>
        <fullName evidence="2">Heterokaryon incompatibility protein-domain-containing protein</fullName>
    </submittedName>
</protein>
<keyword evidence="3" id="KW-1185">Reference proteome</keyword>
<dbReference type="InterPro" id="IPR010730">
    <property type="entry name" value="HET"/>
</dbReference>
<dbReference type="AlphaFoldDB" id="A0A8K0SLA7"/>
<dbReference type="Proteomes" id="UP000813444">
    <property type="component" value="Unassembled WGS sequence"/>
</dbReference>
<sequence>MRLFNRSKTPWYSVISKGLDRQSCCRGCSDIGELLQSFRAGRADETRGRLPFHSDFAELAECAQRCWSCCIIRQALLSECTTSLEASRLGQATAGSPVYARVSYFGYTDGPAPTIHIEIGPHAHPSAMIRCTESKAPPLNLAENPNSVTISGQVKEWLADCRANHVQSCSALRYSSENPTRLIRIVSESKIQLCMVQDPPLQYAALSYCWGVQSRTGEKSALQDGEAVLSESETALVYSGMTRLCNIQRRLQPFDIATLPSTLQDAIVIIRRTGLEYAWIDSVCIIQDDVDGADFFREASKMHQYYGNAAYTLAICSNSKATAPILTPRTAFSYRARECRLGGLWLEPQSLPLGAAMVRSPLKVRAWTLQEEHLSPRILFWTPNRMYWSCAGARYFEMPDVSLSNGGNPQPSSQNFLLACHRGTAESRHRAWISLVSQYALRGMTNPTDRFPALSGLASRYQSSCIGNNLYLAGLWQETFSHDLSWRVIRVAKQPPDQSNATGVPSWTWASLPLYTGIQYGLEAYRALDFELLQPQQSSLVNDEPRVVDGISRGALVKMVSVKGRLRSFWLHDATFSPWYKIQRSGANSQTHSEAGEIPLLSFDHSPETPMFSAYINSGLVVAYDARKQEVIGHLDYQIYAERVIDQSSELYALELATTAMLLLEYLEGGSFRRVGVAFDYRPDFFDGIARSELVLV</sequence>
<comment type="caution">
    <text evidence="2">The sequence shown here is derived from an EMBL/GenBank/DDBJ whole genome shotgun (WGS) entry which is preliminary data.</text>
</comment>
<proteinExistence type="predicted"/>
<dbReference type="Pfam" id="PF06985">
    <property type="entry name" value="HET"/>
    <property type="match status" value="1"/>
</dbReference>
<organism evidence="2 3">
    <name type="scientific">Stachybotrys elegans</name>
    <dbReference type="NCBI Taxonomy" id="80388"/>
    <lineage>
        <taxon>Eukaryota</taxon>
        <taxon>Fungi</taxon>
        <taxon>Dikarya</taxon>
        <taxon>Ascomycota</taxon>
        <taxon>Pezizomycotina</taxon>
        <taxon>Sordariomycetes</taxon>
        <taxon>Hypocreomycetidae</taxon>
        <taxon>Hypocreales</taxon>
        <taxon>Stachybotryaceae</taxon>
        <taxon>Stachybotrys</taxon>
    </lineage>
</organism>
<name>A0A8K0SLA7_9HYPO</name>
<dbReference type="OrthoDB" id="3789824at2759"/>
<evidence type="ECO:0000313" key="2">
    <source>
        <dbReference type="EMBL" id="KAH7311402.1"/>
    </source>
</evidence>
<dbReference type="PANTHER" id="PTHR33112:SF16">
    <property type="entry name" value="HETEROKARYON INCOMPATIBILITY DOMAIN-CONTAINING PROTEIN"/>
    <property type="match status" value="1"/>
</dbReference>
<dbReference type="EMBL" id="JAGPNK010000011">
    <property type="protein sequence ID" value="KAH7311402.1"/>
    <property type="molecule type" value="Genomic_DNA"/>
</dbReference>
<reference evidence="2" key="1">
    <citation type="journal article" date="2021" name="Nat. Commun.">
        <title>Genetic determinants of endophytism in the Arabidopsis root mycobiome.</title>
        <authorList>
            <person name="Mesny F."/>
            <person name="Miyauchi S."/>
            <person name="Thiergart T."/>
            <person name="Pickel B."/>
            <person name="Atanasova L."/>
            <person name="Karlsson M."/>
            <person name="Huettel B."/>
            <person name="Barry K.W."/>
            <person name="Haridas S."/>
            <person name="Chen C."/>
            <person name="Bauer D."/>
            <person name="Andreopoulos W."/>
            <person name="Pangilinan J."/>
            <person name="LaButti K."/>
            <person name="Riley R."/>
            <person name="Lipzen A."/>
            <person name="Clum A."/>
            <person name="Drula E."/>
            <person name="Henrissat B."/>
            <person name="Kohler A."/>
            <person name="Grigoriev I.V."/>
            <person name="Martin F.M."/>
            <person name="Hacquard S."/>
        </authorList>
    </citation>
    <scope>NUCLEOTIDE SEQUENCE</scope>
    <source>
        <strain evidence="2">MPI-CAGE-CH-0235</strain>
    </source>
</reference>
<accession>A0A8K0SLA7</accession>
<dbReference type="PANTHER" id="PTHR33112">
    <property type="entry name" value="DOMAIN PROTEIN, PUTATIVE-RELATED"/>
    <property type="match status" value="1"/>
</dbReference>